<gene>
    <name evidence="3" type="ORF">GRFL_3273</name>
</gene>
<dbReference type="OrthoDB" id="9803233at2"/>
<dbReference type="EMBL" id="CP016359">
    <property type="protein sequence ID" value="APU69997.1"/>
    <property type="molecule type" value="Genomic_DNA"/>
</dbReference>
<evidence type="ECO:0000256" key="2">
    <source>
        <dbReference type="ARBA" id="ARBA00023315"/>
    </source>
</evidence>
<name>A0A1L7I8S8_9FLAO</name>
<dbReference type="Pfam" id="PF00583">
    <property type="entry name" value="Acetyltransf_1"/>
    <property type="match status" value="1"/>
</dbReference>
<evidence type="ECO:0000313" key="3">
    <source>
        <dbReference type="EMBL" id="APU69997.1"/>
    </source>
</evidence>
<accession>A0A1L7I8S8</accession>
<dbReference type="AlphaFoldDB" id="A0A1L7I8S8"/>
<dbReference type="PANTHER" id="PTHR43877">
    <property type="entry name" value="AMINOALKYLPHOSPHONATE N-ACETYLTRANSFERASE-RELATED-RELATED"/>
    <property type="match status" value="1"/>
</dbReference>
<dbReference type="InterPro" id="IPR000182">
    <property type="entry name" value="GNAT_dom"/>
</dbReference>
<dbReference type="PROSITE" id="PS51186">
    <property type="entry name" value="GNAT"/>
    <property type="match status" value="1"/>
</dbReference>
<dbReference type="GO" id="GO:0016747">
    <property type="term" value="F:acyltransferase activity, transferring groups other than amino-acyl groups"/>
    <property type="evidence" value="ECO:0007669"/>
    <property type="project" value="InterPro"/>
</dbReference>
<dbReference type="Proteomes" id="UP000186230">
    <property type="component" value="Chromosome"/>
</dbReference>
<organism evidence="3 4">
    <name type="scientific">Christiangramia flava JLT2011</name>
    <dbReference type="NCBI Taxonomy" id="1229726"/>
    <lineage>
        <taxon>Bacteria</taxon>
        <taxon>Pseudomonadati</taxon>
        <taxon>Bacteroidota</taxon>
        <taxon>Flavobacteriia</taxon>
        <taxon>Flavobacteriales</taxon>
        <taxon>Flavobacteriaceae</taxon>
        <taxon>Christiangramia</taxon>
    </lineage>
</organism>
<evidence type="ECO:0000256" key="1">
    <source>
        <dbReference type="ARBA" id="ARBA00022679"/>
    </source>
</evidence>
<dbReference type="SUPFAM" id="SSF55729">
    <property type="entry name" value="Acyl-CoA N-acyltransferases (Nat)"/>
    <property type="match status" value="1"/>
</dbReference>
<dbReference type="PANTHER" id="PTHR43877:SF2">
    <property type="entry name" value="AMINOALKYLPHOSPHONATE N-ACETYLTRANSFERASE-RELATED"/>
    <property type="match status" value="1"/>
</dbReference>
<proteinExistence type="predicted"/>
<dbReference type="InterPro" id="IPR016181">
    <property type="entry name" value="Acyl_CoA_acyltransferase"/>
</dbReference>
<reference evidence="3 4" key="1">
    <citation type="submission" date="2016-07" db="EMBL/GenBank/DDBJ databases">
        <title>Multi-omics approach to identify versatile polysaccharide utilization systems of a marine flavobacterium Gramella flava.</title>
        <authorList>
            <person name="Tang K."/>
        </authorList>
    </citation>
    <scope>NUCLEOTIDE SEQUENCE [LARGE SCALE GENOMIC DNA]</scope>
    <source>
        <strain evidence="3 4">JLT2011</strain>
    </source>
</reference>
<keyword evidence="4" id="KW-1185">Reference proteome</keyword>
<dbReference type="KEGG" id="gfl:GRFL_3273"/>
<dbReference type="RefSeq" id="WP_083646212.1">
    <property type="nucleotide sequence ID" value="NZ_AMRU01000004.1"/>
</dbReference>
<dbReference type="Gene3D" id="3.40.630.30">
    <property type="match status" value="1"/>
</dbReference>
<evidence type="ECO:0000313" key="4">
    <source>
        <dbReference type="Proteomes" id="UP000186230"/>
    </source>
</evidence>
<sequence length="149" mass="17288">MIQLQQTNSENADFRKLVQDLDKYLAVCDGDEHGFYDQFNKLDQLDHVIVAYAENVPVGCGAFKKFGSDSVEIKRMYVKPEYRNQGLASMILRELENWAESLGFAEVYLETGKRQTEAVAFYQKLAYQVIPNYPPYENMENSLCFQKKF</sequence>
<dbReference type="CDD" id="cd04301">
    <property type="entry name" value="NAT_SF"/>
    <property type="match status" value="1"/>
</dbReference>
<keyword evidence="1 3" id="KW-0808">Transferase</keyword>
<dbReference type="STRING" id="1229726.GRFL_3273"/>
<dbReference type="InterPro" id="IPR050832">
    <property type="entry name" value="Bact_Acetyltransf"/>
</dbReference>
<protein>
    <submittedName>
        <fullName evidence="3">Putative acetyltransferase</fullName>
    </submittedName>
</protein>
<keyword evidence="2" id="KW-0012">Acyltransferase</keyword>